<dbReference type="Gene3D" id="2.40.50.180">
    <property type="entry name" value="CheA-289, Domain 4"/>
    <property type="match status" value="1"/>
</dbReference>
<sequence length="831" mass="91097">MNTAKQIVAPRMQALQKLEKSLKRLDLSWKVIETTARVVSPPESAAFISTLEHTRAAFSHLAAEMVDQIAHTYLSNCNHDLTSRAQVAIDILVRNLFERTADVGFIATDGPLVQFVQAPDEQLRTQLHARLTEYRNKYTVYDDILVLNASAQLLLSLKPNNRQDIVTPAWWSEVLSKQGYVECYGRSGLFNTAENVLIYSHRIVADDGYPCGVVILKFDLQSELMSIFKALQHESSVIAVLDEHSRVVTSSDTDCFAPLETVRLPKARQQSIAQTIHHKGVDYLFSHCGTRSYQGYSGPGWTALALVRLDEAFESSRNNTLSTQGKIPDTSIEIELEHAELQQIVARARTIGNDLNRVIWNGKLNESGNVPGSALSPVFSEIGRTSKQTIAAFDAAILELKSLLLLGKRVELTSHATLAVDIMDRNLYERANDCRWWVLSEELTDLLQTLQVSPSDTTLQRASEILAHLNSLYTVYRRVALFDRQGRVVAVSRDAQSLAENTEIPAALLQRTFALKGTQAYTVSSMVPHALADGEATYLYCAPIRKIGEDQPLGGVALAFNCTDELTAMLNDSLPTGGTTLGFFLNHDGRVLASTDLDIAVGDCPDFSPSLSKIAGGYTEKPWCIWKGKTFLVGFAKSKGYREFKTTDGYRDDVQSVMLTAVNPSPALEDGFVLPQPHLGFSESSTRYGVVQCGSLLLALASTHVVAAVSASNMSAPVIQSDSIGMLKFSINGHVDILPVYDTCKLTGQAPIANPEQAVAIVLRNRGRTAALIVDRLIDVIECASTEAPPGGTNPEAPWISGFIHDSRPHTEAVFVIDPNKLPIFQSVQTP</sequence>
<protein>
    <recommendedName>
        <fullName evidence="1">CheW-like domain-containing protein</fullName>
    </recommendedName>
</protein>
<evidence type="ECO:0000259" key="1">
    <source>
        <dbReference type="Pfam" id="PF01584"/>
    </source>
</evidence>
<evidence type="ECO:0000313" key="3">
    <source>
        <dbReference type="Proteomes" id="UP000824366"/>
    </source>
</evidence>
<evidence type="ECO:0000313" key="2">
    <source>
        <dbReference type="EMBL" id="BCO27786.1"/>
    </source>
</evidence>
<proteinExistence type="predicted"/>
<dbReference type="SUPFAM" id="SSF50341">
    <property type="entry name" value="CheW-like"/>
    <property type="match status" value="1"/>
</dbReference>
<name>A0ABM7MNB0_9BURK</name>
<dbReference type="Proteomes" id="UP000824366">
    <property type="component" value="Chromosome"/>
</dbReference>
<dbReference type="InterPro" id="IPR002545">
    <property type="entry name" value="CheW-lke_dom"/>
</dbReference>
<reference evidence="2 3" key="1">
    <citation type="journal article" date="2021" name="Microbiol. Spectr.">
        <title>A Single Bacterium Capable of Oxidation and Reduction of Iron at Circumneutral pH.</title>
        <authorList>
            <person name="Kato S."/>
            <person name="Ohkuma M."/>
        </authorList>
    </citation>
    <scope>NUCLEOTIDE SEQUENCE [LARGE SCALE GENOMIC DNA]</scope>
    <source>
        <strain evidence="2 3">MIZ03</strain>
    </source>
</reference>
<accession>A0ABM7MNB0</accession>
<feature type="domain" description="CheW-like" evidence="1">
    <location>
        <begin position="691"/>
        <end position="822"/>
    </location>
</feature>
<gene>
    <name evidence="2" type="ORF">MIZ03_2677</name>
</gene>
<dbReference type="InterPro" id="IPR036061">
    <property type="entry name" value="CheW-like_dom_sf"/>
</dbReference>
<organism evidence="2 3">
    <name type="scientific">Rhodoferax lithotrophicus</name>
    <dbReference type="NCBI Taxonomy" id="2798804"/>
    <lineage>
        <taxon>Bacteria</taxon>
        <taxon>Pseudomonadati</taxon>
        <taxon>Pseudomonadota</taxon>
        <taxon>Betaproteobacteria</taxon>
        <taxon>Burkholderiales</taxon>
        <taxon>Comamonadaceae</taxon>
        <taxon>Rhodoferax</taxon>
    </lineage>
</organism>
<dbReference type="RefSeq" id="WP_223903803.1">
    <property type="nucleotide sequence ID" value="NZ_AP024238.1"/>
</dbReference>
<dbReference type="EMBL" id="AP024238">
    <property type="protein sequence ID" value="BCO27786.1"/>
    <property type="molecule type" value="Genomic_DNA"/>
</dbReference>
<keyword evidence="3" id="KW-1185">Reference proteome</keyword>
<dbReference type="Pfam" id="PF01584">
    <property type="entry name" value="CheW"/>
    <property type="match status" value="1"/>
</dbReference>